<organism evidence="1 2">
    <name type="scientific">Terrilactibacillus tamarindi</name>
    <dbReference type="NCBI Taxonomy" id="2599694"/>
    <lineage>
        <taxon>Bacteria</taxon>
        <taxon>Bacillati</taxon>
        <taxon>Bacillota</taxon>
        <taxon>Bacilli</taxon>
        <taxon>Bacillales</taxon>
        <taxon>Bacillaceae</taxon>
        <taxon>Terrilactibacillus</taxon>
    </lineage>
</organism>
<dbReference type="OrthoDB" id="2940725at2"/>
<protein>
    <recommendedName>
        <fullName evidence="3">Restriction endonuclease</fullName>
    </recommendedName>
</protein>
<evidence type="ECO:0008006" key="3">
    <source>
        <dbReference type="Google" id="ProtNLM"/>
    </source>
</evidence>
<dbReference type="Proteomes" id="UP000440978">
    <property type="component" value="Unassembled WGS sequence"/>
</dbReference>
<comment type="caution">
    <text evidence="1">The sequence shown here is derived from an EMBL/GenBank/DDBJ whole genome shotgun (WGS) entry which is preliminary data.</text>
</comment>
<dbReference type="RefSeq" id="WP_078989001.1">
    <property type="nucleotide sequence ID" value="NZ_WNHB01000004.1"/>
</dbReference>
<keyword evidence="2" id="KW-1185">Reference proteome</keyword>
<sequence length="221" mass="25396">MIFKSAFNDLDTYLKEYLYTVTCNDLFNLKKDFYQTVEALTGSTANLTGITELLIFRHLYHTLGMTAPIFNKTVSNGKNQLSIGKRFMGKNGRPQEPDIVIERNGSITHLISIKNALATNSPKSFEKDSEVIKNLMSKNGPNQVCNNGIVDIHRIDNIRHEQHEDFKSITVVFSKVPDRHQRAIDIIHEAYNWHRFIILENNPKTFMEEIKKHLPLLIPEG</sequence>
<dbReference type="AlphaFoldDB" id="A0A6N8CM55"/>
<reference evidence="1 2" key="1">
    <citation type="submission" date="2019-11" db="EMBL/GenBank/DDBJ databases">
        <title>Terrilactibacillus tamarindus sp. nov. BCM23-1 isolated from bark of Tamarindus indica.</title>
        <authorList>
            <person name="Kingkaew E."/>
            <person name="Tanasupawat S."/>
        </authorList>
    </citation>
    <scope>NUCLEOTIDE SEQUENCE [LARGE SCALE GENOMIC DNA]</scope>
    <source>
        <strain evidence="1 2">BCM23-1</strain>
    </source>
</reference>
<evidence type="ECO:0000313" key="1">
    <source>
        <dbReference type="EMBL" id="MTT31092.1"/>
    </source>
</evidence>
<name>A0A6N8CM55_9BACI</name>
<proteinExistence type="predicted"/>
<gene>
    <name evidence="1" type="ORF">GMB86_03575</name>
</gene>
<accession>A0A6N8CM55</accession>
<evidence type="ECO:0000313" key="2">
    <source>
        <dbReference type="Proteomes" id="UP000440978"/>
    </source>
</evidence>
<dbReference type="EMBL" id="WNHB01000004">
    <property type="protein sequence ID" value="MTT31092.1"/>
    <property type="molecule type" value="Genomic_DNA"/>
</dbReference>